<accession>A0A915PYY6</accession>
<protein>
    <submittedName>
        <fullName evidence="3">Receptor expression-enhancing protein</fullName>
    </submittedName>
</protein>
<evidence type="ECO:0000256" key="1">
    <source>
        <dbReference type="SAM" id="Phobius"/>
    </source>
</evidence>
<name>A0A915PYY6_9BILA</name>
<dbReference type="InterPro" id="IPR004345">
    <property type="entry name" value="TB2_DP1_HVA22"/>
</dbReference>
<keyword evidence="2" id="KW-1185">Reference proteome</keyword>
<keyword evidence="1" id="KW-0472">Membrane</keyword>
<proteinExistence type="predicted"/>
<dbReference type="Proteomes" id="UP000887581">
    <property type="component" value="Unplaced"/>
</dbReference>
<keyword evidence="1" id="KW-0812">Transmembrane</keyword>
<dbReference type="Pfam" id="PF03134">
    <property type="entry name" value="TB2_DP1_HVA22"/>
    <property type="match status" value="1"/>
</dbReference>
<dbReference type="WBParaSite" id="sdigi.contig376.g7865.t1">
    <property type="protein sequence ID" value="sdigi.contig376.g7865.t1"/>
    <property type="gene ID" value="sdigi.contig376.g7865"/>
</dbReference>
<sequence length="149" mass="17081">MNKELESTKISEVAAGDQWKGDDKDKGMVISSLNDLKVIFHNLLHPKDNRTVDQAFQQLEQKTHLEREKIAYAVIGIAVLYMVFGAFAKLMCNSVGFVYPAYASVKALFLLYLYLPQTYGAIVLYDRFLDPTITKVEIWYKQYGEKKSE</sequence>
<feature type="transmembrane region" description="Helical" evidence="1">
    <location>
        <begin position="97"/>
        <end position="115"/>
    </location>
</feature>
<organism evidence="2 3">
    <name type="scientific">Setaria digitata</name>
    <dbReference type="NCBI Taxonomy" id="48799"/>
    <lineage>
        <taxon>Eukaryota</taxon>
        <taxon>Metazoa</taxon>
        <taxon>Ecdysozoa</taxon>
        <taxon>Nematoda</taxon>
        <taxon>Chromadorea</taxon>
        <taxon>Rhabditida</taxon>
        <taxon>Spirurina</taxon>
        <taxon>Spiruromorpha</taxon>
        <taxon>Filarioidea</taxon>
        <taxon>Setariidae</taxon>
        <taxon>Setaria</taxon>
    </lineage>
</organism>
<keyword evidence="1" id="KW-1133">Transmembrane helix</keyword>
<feature type="transmembrane region" description="Helical" evidence="1">
    <location>
        <begin position="70"/>
        <end position="91"/>
    </location>
</feature>
<evidence type="ECO:0000313" key="2">
    <source>
        <dbReference type="Proteomes" id="UP000887581"/>
    </source>
</evidence>
<reference evidence="3" key="1">
    <citation type="submission" date="2022-11" db="UniProtKB">
        <authorList>
            <consortium name="WormBaseParasite"/>
        </authorList>
    </citation>
    <scope>IDENTIFICATION</scope>
</reference>
<evidence type="ECO:0000313" key="3">
    <source>
        <dbReference type="WBParaSite" id="sdigi.contig376.g7865.t1"/>
    </source>
</evidence>
<dbReference type="AlphaFoldDB" id="A0A915PYY6"/>